<dbReference type="RefSeq" id="WP_076400747.1">
    <property type="nucleotide sequence ID" value="NZ_FTOA01000004.1"/>
</dbReference>
<proteinExistence type="inferred from homology"/>
<dbReference type="PANTHER" id="PTHR12778">
    <property type="entry name" value="SOLUTE CARRIER FAMILY 33 ACETYL-COA TRANSPORTER -RELATED"/>
    <property type="match status" value="1"/>
</dbReference>
<evidence type="ECO:0000256" key="6">
    <source>
        <dbReference type="ARBA" id="ARBA00023136"/>
    </source>
</evidence>
<dbReference type="GO" id="GO:0016020">
    <property type="term" value="C:membrane"/>
    <property type="evidence" value="ECO:0007669"/>
    <property type="project" value="UniProtKB-SubCell"/>
</dbReference>
<comment type="subcellular location">
    <subcellularLocation>
        <location evidence="1">Membrane</location>
        <topology evidence="1">Multi-pass membrane protein</topology>
    </subcellularLocation>
</comment>
<dbReference type="OrthoDB" id="9787815at2"/>
<evidence type="ECO:0000313" key="9">
    <source>
        <dbReference type="EMBL" id="SIS88998.1"/>
    </source>
</evidence>
<evidence type="ECO:0000256" key="3">
    <source>
        <dbReference type="ARBA" id="ARBA00022448"/>
    </source>
</evidence>
<dbReference type="Pfam" id="PF07690">
    <property type="entry name" value="MFS_1"/>
    <property type="match status" value="2"/>
</dbReference>
<dbReference type="PANTHER" id="PTHR12778:SF10">
    <property type="entry name" value="MAJOR FACILITATOR SUPERFAMILY DOMAIN-CONTAINING PROTEIN 3"/>
    <property type="match status" value="1"/>
</dbReference>
<feature type="domain" description="Major facilitator superfamily (MFS) profile" evidence="8">
    <location>
        <begin position="241"/>
        <end position="437"/>
    </location>
</feature>
<feature type="transmembrane region" description="Helical" evidence="7">
    <location>
        <begin position="335"/>
        <end position="359"/>
    </location>
</feature>
<feature type="transmembrane region" description="Helical" evidence="7">
    <location>
        <begin position="56"/>
        <end position="72"/>
    </location>
</feature>
<dbReference type="AlphaFoldDB" id="A0A1N7MSI9"/>
<organism evidence="9 10">
    <name type="scientific">Insolitispirillum peregrinum</name>
    <dbReference type="NCBI Taxonomy" id="80876"/>
    <lineage>
        <taxon>Bacteria</taxon>
        <taxon>Pseudomonadati</taxon>
        <taxon>Pseudomonadota</taxon>
        <taxon>Alphaproteobacteria</taxon>
        <taxon>Rhodospirillales</taxon>
        <taxon>Novispirillaceae</taxon>
        <taxon>Insolitispirillum</taxon>
    </lineage>
</organism>
<evidence type="ECO:0000256" key="7">
    <source>
        <dbReference type="SAM" id="Phobius"/>
    </source>
</evidence>
<dbReference type="InterPro" id="IPR036259">
    <property type="entry name" value="MFS_trans_sf"/>
</dbReference>
<dbReference type="CDD" id="cd17486">
    <property type="entry name" value="MFS_AmpG_like"/>
    <property type="match status" value="1"/>
</dbReference>
<keyword evidence="10" id="KW-1185">Reference proteome</keyword>
<protein>
    <submittedName>
        <fullName evidence="9">MFS transporter, PAT family, beta-lactamase induction signal transducer AmpG</fullName>
    </submittedName>
</protein>
<evidence type="ECO:0000256" key="5">
    <source>
        <dbReference type="ARBA" id="ARBA00022989"/>
    </source>
</evidence>
<feature type="transmembrane region" description="Helical" evidence="7">
    <location>
        <begin position="308"/>
        <end position="329"/>
    </location>
</feature>
<dbReference type="InterPro" id="IPR011701">
    <property type="entry name" value="MFS"/>
</dbReference>
<feature type="transmembrane region" description="Helical" evidence="7">
    <location>
        <begin position="154"/>
        <end position="178"/>
    </location>
</feature>
<feature type="transmembrane region" description="Helical" evidence="7">
    <location>
        <begin position="242"/>
        <end position="263"/>
    </location>
</feature>
<dbReference type="Gene3D" id="1.20.1250.20">
    <property type="entry name" value="MFS general substrate transporter like domains"/>
    <property type="match status" value="2"/>
</dbReference>
<keyword evidence="5 7" id="KW-1133">Transmembrane helix</keyword>
<feature type="transmembrane region" description="Helical" evidence="7">
    <location>
        <begin position="118"/>
        <end position="142"/>
    </location>
</feature>
<name>A0A1N7MSI9_9PROT</name>
<evidence type="ECO:0000313" key="10">
    <source>
        <dbReference type="Proteomes" id="UP000185678"/>
    </source>
</evidence>
<keyword evidence="4 7" id="KW-0812">Transmembrane</keyword>
<feature type="transmembrane region" description="Helical" evidence="7">
    <location>
        <begin position="398"/>
        <end position="419"/>
    </location>
</feature>
<sequence>MTAEKTREWLSSLTIYWNIRILSIGLLGFSSGLPLLLVMGTLAARLSESGVSLQDIGAFTLVTFAYGFKWLWSPIVDQLPFPLLCRLFGRRRGWMLASQLATAGCILGLGFSNPAESLWATALWAIALSFASATQDIVIDAFRVERLNSEEMGAGAGVIVLGYRLGMVVAGGGTLILADLWGWAGAYSLMAALMGVGVLAALILPDPPLPTAGEATPRPSLAEWVRHAVVDPLRDFAARRGWLLILLFIALYKYGDALLSAMSTPFYLQMGFSKTEIGVVTKGFGITFTIIGGLGGGVLVARLGIMRALLVCGVLQAASNLLFAALAISGHNMPVLMATIAVENFTSGMGGAAFVAYLSSLCSLSYTATQYALVSSLMATARTFLASGGGWLAEQMSWLQYFLLTALAALPGLLLLLWLMRLPQTPAGVSAVSAAKD</sequence>
<reference evidence="9 10" key="1">
    <citation type="submission" date="2017-01" db="EMBL/GenBank/DDBJ databases">
        <authorList>
            <person name="Mah S.A."/>
            <person name="Swanson W.J."/>
            <person name="Moy G.W."/>
            <person name="Vacquier V.D."/>
        </authorList>
    </citation>
    <scope>NUCLEOTIDE SEQUENCE [LARGE SCALE GENOMIC DNA]</scope>
    <source>
        <strain evidence="9 10">DSM 11589</strain>
    </source>
</reference>
<dbReference type="NCBIfam" id="TIGR00901">
    <property type="entry name" value="2A0125"/>
    <property type="match status" value="1"/>
</dbReference>
<feature type="transmembrane region" description="Helical" evidence="7">
    <location>
        <begin position="184"/>
        <end position="204"/>
    </location>
</feature>
<feature type="transmembrane region" description="Helical" evidence="7">
    <location>
        <begin position="21"/>
        <end position="44"/>
    </location>
</feature>
<dbReference type="GO" id="GO:0022857">
    <property type="term" value="F:transmembrane transporter activity"/>
    <property type="evidence" value="ECO:0007669"/>
    <property type="project" value="InterPro"/>
</dbReference>
<keyword evidence="6 7" id="KW-0472">Membrane</keyword>
<dbReference type="InterPro" id="IPR004752">
    <property type="entry name" value="AmpG_permease/AT-1"/>
</dbReference>
<dbReference type="STRING" id="80876.SAMN05421779_104318"/>
<dbReference type="Proteomes" id="UP000185678">
    <property type="component" value="Unassembled WGS sequence"/>
</dbReference>
<dbReference type="InterPro" id="IPR020846">
    <property type="entry name" value="MFS_dom"/>
</dbReference>
<accession>A0A1N7MSI9</accession>
<dbReference type="SUPFAM" id="SSF103473">
    <property type="entry name" value="MFS general substrate transporter"/>
    <property type="match status" value="1"/>
</dbReference>
<evidence type="ECO:0000256" key="1">
    <source>
        <dbReference type="ARBA" id="ARBA00004141"/>
    </source>
</evidence>
<keyword evidence="3" id="KW-0813">Transport</keyword>
<evidence type="ECO:0000259" key="8">
    <source>
        <dbReference type="PROSITE" id="PS50850"/>
    </source>
</evidence>
<gene>
    <name evidence="9" type="ORF">SAMN05421779_104318</name>
</gene>
<feature type="transmembrane region" description="Helical" evidence="7">
    <location>
        <begin position="93"/>
        <end position="112"/>
    </location>
</feature>
<evidence type="ECO:0000256" key="2">
    <source>
        <dbReference type="ARBA" id="ARBA00008335"/>
    </source>
</evidence>
<dbReference type="PROSITE" id="PS50850">
    <property type="entry name" value="MFS"/>
    <property type="match status" value="1"/>
</dbReference>
<dbReference type="EMBL" id="FTOA01000004">
    <property type="protein sequence ID" value="SIS88998.1"/>
    <property type="molecule type" value="Genomic_DNA"/>
</dbReference>
<feature type="transmembrane region" description="Helical" evidence="7">
    <location>
        <begin position="371"/>
        <end position="392"/>
    </location>
</feature>
<feature type="transmembrane region" description="Helical" evidence="7">
    <location>
        <begin position="283"/>
        <end position="301"/>
    </location>
</feature>
<evidence type="ECO:0000256" key="4">
    <source>
        <dbReference type="ARBA" id="ARBA00022692"/>
    </source>
</evidence>
<comment type="similarity">
    <text evidence="2">Belongs to the major facilitator superfamily.</text>
</comment>